<evidence type="ECO:0000256" key="5">
    <source>
        <dbReference type="SAM" id="Phobius"/>
    </source>
</evidence>
<dbReference type="GO" id="GO:0008320">
    <property type="term" value="F:protein transmembrane transporter activity"/>
    <property type="evidence" value="ECO:0007669"/>
    <property type="project" value="TreeGrafter"/>
</dbReference>
<dbReference type="InterPro" id="IPR005565">
    <property type="entry name" value="Hemolysn_activator_HlyB_C"/>
</dbReference>
<keyword evidence="5" id="KW-0472">Membrane</keyword>
<keyword evidence="2 5" id="KW-0812">Transmembrane</keyword>
<dbReference type="Gene3D" id="2.40.160.50">
    <property type="entry name" value="membrane protein fhac: a member of the omp85/tpsb transporter family"/>
    <property type="match status" value="1"/>
</dbReference>
<dbReference type="Proteomes" id="UP000295367">
    <property type="component" value="Unassembled WGS sequence"/>
</dbReference>
<reference evidence="9 10" key="1">
    <citation type="submission" date="2019-03" db="EMBL/GenBank/DDBJ databases">
        <title>Genomic Encyclopedia of Type Strains, Phase IV (KMG-IV): sequencing the most valuable type-strain genomes for metagenomic binning, comparative biology and taxonomic classification.</title>
        <authorList>
            <person name="Goeker M."/>
        </authorList>
    </citation>
    <scope>NUCLEOTIDE SEQUENCE [LARGE SCALE GENOMIC DNA]</scope>
    <source>
        <strain evidence="9 10">DSM 100309</strain>
    </source>
</reference>
<keyword evidence="3" id="KW-0998">Cell outer membrane</keyword>
<feature type="region of interest" description="Disordered" evidence="4">
    <location>
        <begin position="62"/>
        <end position="82"/>
    </location>
</feature>
<dbReference type="InterPro" id="IPR035251">
    <property type="entry name" value="ShlB_POTRA"/>
</dbReference>
<keyword evidence="1" id="KW-1134">Transmembrane beta strand</keyword>
<feature type="transmembrane region" description="Helical" evidence="5">
    <location>
        <begin position="21"/>
        <end position="42"/>
    </location>
</feature>
<dbReference type="Gene3D" id="3.10.20.310">
    <property type="entry name" value="membrane protein fhac"/>
    <property type="match status" value="1"/>
</dbReference>
<evidence type="ECO:0000259" key="8">
    <source>
        <dbReference type="Pfam" id="PF17287"/>
    </source>
</evidence>
<dbReference type="InterPro" id="IPR027282">
    <property type="entry name" value="TPS"/>
</dbReference>
<dbReference type="Pfam" id="PF03865">
    <property type="entry name" value="ShlB"/>
    <property type="match status" value="1"/>
</dbReference>
<dbReference type="InterPro" id="IPR051544">
    <property type="entry name" value="TPS_OM_transporter"/>
</dbReference>
<keyword evidence="5" id="KW-1133">Transmembrane helix</keyword>
<evidence type="ECO:0000259" key="6">
    <source>
        <dbReference type="Pfam" id="PF03865"/>
    </source>
</evidence>
<organism evidence="9 10">
    <name type="scientific">Sulfurirhabdus autotrophica</name>
    <dbReference type="NCBI Taxonomy" id="1706046"/>
    <lineage>
        <taxon>Bacteria</taxon>
        <taxon>Pseudomonadati</taxon>
        <taxon>Pseudomonadota</taxon>
        <taxon>Betaproteobacteria</taxon>
        <taxon>Nitrosomonadales</taxon>
        <taxon>Sulfuricellaceae</taxon>
        <taxon>Sulfurirhabdus</taxon>
    </lineage>
</organism>
<feature type="domain" description="Haemolysin activator HlyB C-terminal" evidence="6">
    <location>
        <begin position="237"/>
        <end position="556"/>
    </location>
</feature>
<dbReference type="EMBL" id="SMCO01000018">
    <property type="protein sequence ID" value="TCV82882.1"/>
    <property type="molecule type" value="Genomic_DNA"/>
</dbReference>
<accession>A0A4R3XV77</accession>
<comment type="caution">
    <text evidence="9">The sequence shown here is derived from an EMBL/GenBank/DDBJ whole genome shotgun (WGS) entry which is preliminary data.</text>
</comment>
<evidence type="ECO:0000256" key="3">
    <source>
        <dbReference type="ARBA" id="ARBA00023237"/>
    </source>
</evidence>
<dbReference type="Pfam" id="PF17287">
    <property type="entry name" value="POTRA_3"/>
    <property type="match status" value="1"/>
</dbReference>
<protein>
    <submittedName>
        <fullName evidence="9">Hemolysin activation/secretion protein</fullName>
    </submittedName>
</protein>
<evidence type="ECO:0000256" key="4">
    <source>
        <dbReference type="SAM" id="MobiDB-lite"/>
    </source>
</evidence>
<evidence type="ECO:0000313" key="10">
    <source>
        <dbReference type="Proteomes" id="UP000295367"/>
    </source>
</evidence>
<keyword evidence="10" id="KW-1185">Reference proteome</keyword>
<evidence type="ECO:0000256" key="2">
    <source>
        <dbReference type="ARBA" id="ARBA00022692"/>
    </source>
</evidence>
<feature type="domain" description="Polypeptide-transport-associated ShlB-type" evidence="7">
    <location>
        <begin position="104"/>
        <end position="177"/>
    </location>
</feature>
<dbReference type="AlphaFoldDB" id="A0A4R3XV77"/>
<dbReference type="GO" id="GO:0098046">
    <property type="term" value="C:type V protein secretion system complex"/>
    <property type="evidence" value="ECO:0007669"/>
    <property type="project" value="TreeGrafter"/>
</dbReference>
<dbReference type="InterPro" id="IPR013686">
    <property type="entry name" value="Polypept-transport_assoc_ShlB"/>
</dbReference>
<dbReference type="PANTHER" id="PTHR34597:SF3">
    <property type="entry name" value="OUTER MEMBRANE TRANSPORTER CDIB"/>
    <property type="match status" value="1"/>
</dbReference>
<sequence length="593" mass="65436">MGEVINCSGCYLQALRNARNIFRALLGLSLIMGILLPITSYAQTQADIEAAQRQAEIIQRQEQERIQRDQEEARRRSERVDGMDTQTLQPKITVPAIGAPCREISAITINGAPNLPASVRQRITSEFTGRCLNVGDIERILAEITKYYIDKGFITTRAYLPPQDLTQGHLEILVVEGIVNKIMIDDGKANSISIGNVFPGIEGSLLNLRDLEQGIDQINRLTSNNAQLDIQPGDKPGTSIVVVHNKPRLPYHFNVSVDNQGSESTGELQSGFTASVDNLLGFNELFSATHRQAIPGYPGHKDSGSDNFSFNIPFGYTTLSLGTSRSKYESTIRVPSGLELISSGNSKTDSVRLDRVMYRDQTTRATLAATVTTKESKNYLDGQYLGVSSRNLTVLDVDGDLNTGLAGGVLTLNLGYAQGLNTMGALRDPDNLPDWAARAQFGKFKAGFNYARPFKLFNKDFTLTSQFTGQKAKDVLYGSEQISIGGIYSVRGFVRNVLSGDDGYYWRNEISMRQPIVIGNETISTRLYAGYDTGEVHNRTANIPQGRLAGMVVGISANWRGATWDFFNTRPLTLPDTMIKESSQTWFRVAYTY</sequence>
<dbReference type="PANTHER" id="PTHR34597">
    <property type="entry name" value="SLR1661 PROTEIN"/>
    <property type="match status" value="1"/>
</dbReference>
<evidence type="ECO:0000259" key="7">
    <source>
        <dbReference type="Pfam" id="PF08479"/>
    </source>
</evidence>
<feature type="domain" description="ShlB POTRA" evidence="8">
    <location>
        <begin position="179"/>
        <end position="232"/>
    </location>
</feature>
<evidence type="ECO:0000256" key="1">
    <source>
        <dbReference type="ARBA" id="ARBA00022452"/>
    </source>
</evidence>
<dbReference type="GO" id="GO:0046819">
    <property type="term" value="P:protein secretion by the type V secretion system"/>
    <property type="evidence" value="ECO:0007669"/>
    <property type="project" value="TreeGrafter"/>
</dbReference>
<proteinExistence type="predicted"/>
<name>A0A4R3XV77_9PROT</name>
<evidence type="ECO:0000313" key="9">
    <source>
        <dbReference type="EMBL" id="TCV82882.1"/>
    </source>
</evidence>
<gene>
    <name evidence="9" type="ORF">EDC63_11811</name>
</gene>
<dbReference type="Pfam" id="PF08479">
    <property type="entry name" value="POTRA_2"/>
    <property type="match status" value="1"/>
</dbReference>
<dbReference type="PIRSF" id="PIRSF029745">
    <property type="entry name" value="FhaC"/>
    <property type="match status" value="1"/>
</dbReference>